<accession>A0A5Q2FFT6</accession>
<dbReference type="UniPathway" id="UPA00299"/>
<dbReference type="PANTHER" id="PTHR43768">
    <property type="entry name" value="TREHALOSE 6-PHOSPHATE PHOSPHATASE"/>
    <property type="match status" value="1"/>
</dbReference>
<dbReference type="InterPro" id="IPR036412">
    <property type="entry name" value="HAD-like_sf"/>
</dbReference>
<dbReference type="InterPro" id="IPR006379">
    <property type="entry name" value="HAD-SF_hydro_IIB"/>
</dbReference>
<name>A0A5Q2FFT6_9ACTN</name>
<reference evidence="7 8" key="1">
    <citation type="submission" date="2019-10" db="EMBL/GenBank/DDBJ databases">
        <title>Genomic analysis of Raineyella sp. CBA3103.</title>
        <authorList>
            <person name="Roh S.W."/>
        </authorList>
    </citation>
    <scope>NUCLEOTIDE SEQUENCE [LARGE SCALE GENOMIC DNA]</scope>
    <source>
        <strain evidence="7 8">CBA3103</strain>
    </source>
</reference>
<gene>
    <name evidence="7" type="primary">otsB</name>
    <name evidence="7" type="ORF">Rai3103_12680</name>
</gene>
<evidence type="ECO:0000256" key="3">
    <source>
        <dbReference type="ARBA" id="ARBA00008770"/>
    </source>
</evidence>
<dbReference type="Pfam" id="PF02358">
    <property type="entry name" value="Trehalose_PPase"/>
    <property type="match status" value="1"/>
</dbReference>
<dbReference type="Proteomes" id="UP000386847">
    <property type="component" value="Chromosome"/>
</dbReference>
<dbReference type="EMBL" id="CP045725">
    <property type="protein sequence ID" value="QGF24374.1"/>
    <property type="molecule type" value="Genomic_DNA"/>
</dbReference>
<keyword evidence="6" id="KW-0460">Magnesium</keyword>
<dbReference type="GO" id="GO:0005992">
    <property type="term" value="P:trehalose biosynthetic process"/>
    <property type="evidence" value="ECO:0007669"/>
    <property type="project" value="UniProtKB-UniPathway"/>
</dbReference>
<dbReference type="EC" id="3.1.3.12" evidence="6"/>
<dbReference type="AlphaFoldDB" id="A0A5Q2FFT6"/>
<dbReference type="Gene3D" id="3.30.70.1020">
    <property type="entry name" value="Trehalose-6-phosphate phosphatase related protein, domain 2"/>
    <property type="match status" value="1"/>
</dbReference>
<dbReference type="NCBIfam" id="TIGR01484">
    <property type="entry name" value="HAD-SF-IIB"/>
    <property type="match status" value="1"/>
</dbReference>
<evidence type="ECO:0000256" key="1">
    <source>
        <dbReference type="ARBA" id="ARBA00000500"/>
    </source>
</evidence>
<dbReference type="KEGG" id="rain:Rai3103_12680"/>
<evidence type="ECO:0000256" key="2">
    <source>
        <dbReference type="ARBA" id="ARBA00005199"/>
    </source>
</evidence>
<evidence type="ECO:0000256" key="5">
    <source>
        <dbReference type="ARBA" id="ARBA00024179"/>
    </source>
</evidence>
<comment type="similarity">
    <text evidence="3 6">Belongs to the trehalose phosphatase family.</text>
</comment>
<protein>
    <recommendedName>
        <fullName evidence="6">Trehalose 6-phosphate phosphatase</fullName>
        <ecNumber evidence="6">3.1.3.12</ecNumber>
    </recommendedName>
</protein>
<comment type="catalytic activity">
    <reaction evidence="1 6">
        <text>alpha,alpha-trehalose 6-phosphate + H2O = alpha,alpha-trehalose + phosphate</text>
        <dbReference type="Rhea" id="RHEA:23420"/>
        <dbReference type="ChEBI" id="CHEBI:15377"/>
        <dbReference type="ChEBI" id="CHEBI:16551"/>
        <dbReference type="ChEBI" id="CHEBI:43474"/>
        <dbReference type="ChEBI" id="CHEBI:58429"/>
        <dbReference type="EC" id="3.1.3.12"/>
    </reaction>
</comment>
<dbReference type="NCBIfam" id="TIGR00685">
    <property type="entry name" value="T6PP"/>
    <property type="match status" value="1"/>
</dbReference>
<dbReference type="PANTHER" id="PTHR43768:SF3">
    <property type="entry name" value="TREHALOSE 6-PHOSPHATE PHOSPHATASE"/>
    <property type="match status" value="1"/>
</dbReference>
<organism evidence="7 8">
    <name type="scientific">Raineyella fluvialis</name>
    <dbReference type="NCBI Taxonomy" id="2662261"/>
    <lineage>
        <taxon>Bacteria</taxon>
        <taxon>Bacillati</taxon>
        <taxon>Actinomycetota</taxon>
        <taxon>Actinomycetes</taxon>
        <taxon>Propionibacteriales</taxon>
        <taxon>Propionibacteriaceae</taxon>
        <taxon>Raineyella</taxon>
    </lineage>
</organism>
<dbReference type="InterPro" id="IPR003337">
    <property type="entry name" value="Trehalose_PPase"/>
</dbReference>
<evidence type="ECO:0000256" key="4">
    <source>
        <dbReference type="ARBA" id="ARBA00022801"/>
    </source>
</evidence>
<evidence type="ECO:0000313" key="7">
    <source>
        <dbReference type="EMBL" id="QGF24374.1"/>
    </source>
</evidence>
<dbReference type="GO" id="GO:0046872">
    <property type="term" value="F:metal ion binding"/>
    <property type="evidence" value="ECO:0007669"/>
    <property type="project" value="UniProtKB-KW"/>
</dbReference>
<evidence type="ECO:0000313" key="8">
    <source>
        <dbReference type="Proteomes" id="UP000386847"/>
    </source>
</evidence>
<proteinExistence type="inferred from homology"/>
<dbReference type="SUPFAM" id="SSF56784">
    <property type="entry name" value="HAD-like"/>
    <property type="match status" value="1"/>
</dbReference>
<dbReference type="GO" id="GO:0004805">
    <property type="term" value="F:trehalose-phosphatase activity"/>
    <property type="evidence" value="ECO:0007669"/>
    <property type="project" value="UniProtKB-EC"/>
</dbReference>
<dbReference type="Gene3D" id="3.40.50.1000">
    <property type="entry name" value="HAD superfamily/HAD-like"/>
    <property type="match status" value="1"/>
</dbReference>
<dbReference type="InterPro" id="IPR023214">
    <property type="entry name" value="HAD_sf"/>
</dbReference>
<comment type="cofactor">
    <cofactor evidence="6">
        <name>Mg(2+)</name>
        <dbReference type="ChEBI" id="CHEBI:18420"/>
    </cofactor>
</comment>
<dbReference type="RefSeq" id="WP_153572903.1">
    <property type="nucleotide sequence ID" value="NZ_CP045725.1"/>
</dbReference>
<comment type="pathway">
    <text evidence="2 6">Glycan biosynthesis; trehalose biosynthesis.</text>
</comment>
<dbReference type="InterPro" id="IPR044651">
    <property type="entry name" value="OTSB-like"/>
</dbReference>
<evidence type="ECO:0000256" key="6">
    <source>
        <dbReference type="RuleBase" id="RU361117"/>
    </source>
</evidence>
<comment type="function">
    <text evidence="5 6">Removes the phosphate from trehalose 6-phosphate to produce free trehalose.</text>
</comment>
<keyword evidence="6" id="KW-0479">Metal-binding</keyword>
<keyword evidence="4 6" id="KW-0378">Hydrolase</keyword>
<keyword evidence="8" id="KW-1185">Reference proteome</keyword>
<sequence>MDKLDAVLAAPDRTILALDFDGTLAPIVPDPDRAFADPVAIAALRRLSPLLLRVAVVTGRPALKAVELGSLAGGAGLEHLIVMGQYGIERWEASSGEVVAPALPEEIIAVKEALPALLAAAGHPDAWIEDKGRAVAVHTRRLADPAVAQADLSEPVQRLAEEHGLRVEPGKNVLEIRAGGFDKGDAIRDLVQRFDPATVVYAGDDLGDLAAYDAVAALAEEGRTPVLVFPRMPGEDSPLADRADIILEGTDGMAEWLTVLADRLETRRETSPDPLES</sequence>